<dbReference type="OMA" id="VSKMMQG"/>
<evidence type="ECO:0000259" key="9">
    <source>
        <dbReference type="SMART" id="SM01086"/>
    </source>
</evidence>
<dbReference type="GO" id="GO:0016887">
    <property type="term" value="F:ATP hydrolysis activity"/>
    <property type="evidence" value="ECO:0000318"/>
    <property type="project" value="GO_Central"/>
</dbReference>
<dbReference type="eggNOG" id="KOG1051">
    <property type="taxonomic scope" value="Eukaryota"/>
</dbReference>
<dbReference type="PANTHER" id="PTHR11638:SF176">
    <property type="entry name" value="HEAT SHOCK PROTEIN 78, MITOCHONDRIAL"/>
    <property type="match status" value="1"/>
</dbReference>
<dbReference type="SMART" id="SM01086">
    <property type="entry name" value="ClpB_D2-small"/>
    <property type="match status" value="1"/>
</dbReference>
<dbReference type="InterPro" id="IPR027417">
    <property type="entry name" value="P-loop_NTPase"/>
</dbReference>
<feature type="domain" description="AAA+ ATPase" evidence="8">
    <location>
        <begin position="44"/>
        <end position="190"/>
    </location>
</feature>
<keyword evidence="11" id="KW-1185">Reference proteome</keyword>
<dbReference type="CDD" id="cd19499">
    <property type="entry name" value="RecA-like_ClpB_Hsp104-like"/>
    <property type="match status" value="1"/>
</dbReference>
<comment type="similarity">
    <text evidence="1 6">Belongs to the ClpA/ClpB family.</text>
</comment>
<evidence type="ECO:0000256" key="3">
    <source>
        <dbReference type="ARBA" id="ARBA00022741"/>
    </source>
</evidence>
<evidence type="ECO:0000256" key="6">
    <source>
        <dbReference type="RuleBase" id="RU004432"/>
    </source>
</evidence>
<dbReference type="FunFam" id="3.40.50.300:FF:000025">
    <property type="entry name" value="ATP-dependent Clp protease subunit"/>
    <property type="match status" value="1"/>
</dbReference>
<feature type="domain" description="Clp ATPase C-terminal" evidence="9">
    <location>
        <begin position="610"/>
        <end position="696"/>
    </location>
</feature>
<dbReference type="PANTHER" id="PTHR11638">
    <property type="entry name" value="ATP-DEPENDENT CLP PROTEASE"/>
    <property type="match status" value="1"/>
</dbReference>
<evidence type="ECO:0000256" key="4">
    <source>
        <dbReference type="ARBA" id="ARBA00022840"/>
    </source>
</evidence>
<keyword evidence="2" id="KW-0677">Repeat</keyword>
<dbReference type="InterPro" id="IPR050130">
    <property type="entry name" value="ClpA_ClpB"/>
</dbReference>
<dbReference type="AlphaFoldDB" id="A9V4Y2"/>
<dbReference type="PROSITE" id="PS00871">
    <property type="entry name" value="CLPAB_2"/>
    <property type="match status" value="1"/>
</dbReference>
<proteinExistence type="inferred from homology"/>
<dbReference type="Gene3D" id="1.10.8.60">
    <property type="match status" value="1"/>
</dbReference>
<dbReference type="GeneID" id="5893064"/>
<dbReference type="Gene3D" id="3.40.50.300">
    <property type="entry name" value="P-loop containing nucleotide triphosphate hydrolases"/>
    <property type="match status" value="3"/>
</dbReference>
<dbReference type="GO" id="GO:0034605">
    <property type="term" value="P:cellular response to heat"/>
    <property type="evidence" value="ECO:0000318"/>
    <property type="project" value="GO_Central"/>
</dbReference>
<gene>
    <name evidence="10" type="ORF">MONBRDRAFT_27317</name>
</gene>
<dbReference type="KEGG" id="mbr:MONBRDRAFT_27317"/>
<dbReference type="InterPro" id="IPR003959">
    <property type="entry name" value="ATPase_AAA_core"/>
</dbReference>
<dbReference type="InterPro" id="IPR018368">
    <property type="entry name" value="ClpA/B_CS1"/>
</dbReference>
<evidence type="ECO:0000259" key="8">
    <source>
        <dbReference type="SMART" id="SM00382"/>
    </source>
</evidence>
<keyword evidence="7" id="KW-0175">Coiled coil</keyword>
<dbReference type="FunFam" id="3.40.50.300:FF:000120">
    <property type="entry name" value="ATP-dependent chaperone ClpB"/>
    <property type="match status" value="1"/>
</dbReference>
<dbReference type="GO" id="GO:0005524">
    <property type="term" value="F:ATP binding"/>
    <property type="evidence" value="ECO:0007669"/>
    <property type="project" value="UniProtKB-KW"/>
</dbReference>
<evidence type="ECO:0000256" key="7">
    <source>
        <dbReference type="SAM" id="Coils"/>
    </source>
</evidence>
<keyword evidence="3 6" id="KW-0547">Nucleotide-binding</keyword>
<dbReference type="Pfam" id="PF10431">
    <property type="entry name" value="ClpB_D2-small"/>
    <property type="match status" value="1"/>
</dbReference>
<reference evidence="10 11" key="1">
    <citation type="journal article" date="2008" name="Nature">
        <title>The genome of the choanoflagellate Monosiga brevicollis and the origin of metazoans.</title>
        <authorList>
            <consortium name="JGI Sequencing"/>
            <person name="King N."/>
            <person name="Westbrook M.J."/>
            <person name="Young S.L."/>
            <person name="Kuo A."/>
            <person name="Abedin M."/>
            <person name="Chapman J."/>
            <person name="Fairclough S."/>
            <person name="Hellsten U."/>
            <person name="Isogai Y."/>
            <person name="Letunic I."/>
            <person name="Marr M."/>
            <person name="Pincus D."/>
            <person name="Putnam N."/>
            <person name="Rokas A."/>
            <person name="Wright K.J."/>
            <person name="Zuzow R."/>
            <person name="Dirks W."/>
            <person name="Good M."/>
            <person name="Goodstein D."/>
            <person name="Lemons D."/>
            <person name="Li W."/>
            <person name="Lyons J.B."/>
            <person name="Morris A."/>
            <person name="Nichols S."/>
            <person name="Richter D.J."/>
            <person name="Salamov A."/>
            <person name="Bork P."/>
            <person name="Lim W.A."/>
            <person name="Manning G."/>
            <person name="Miller W.T."/>
            <person name="McGinnis W."/>
            <person name="Shapiro H."/>
            <person name="Tjian R."/>
            <person name="Grigoriev I.V."/>
            <person name="Rokhsar D."/>
        </authorList>
    </citation>
    <scope>NUCLEOTIDE SEQUENCE [LARGE SCALE GENOMIC DNA]</scope>
    <source>
        <strain evidence="11">MX1 / ATCC 50154</strain>
    </source>
</reference>
<dbReference type="PRINTS" id="PR00300">
    <property type="entry name" value="CLPPROTEASEA"/>
</dbReference>
<evidence type="ECO:0000256" key="1">
    <source>
        <dbReference type="ARBA" id="ARBA00008675"/>
    </source>
</evidence>
<dbReference type="Pfam" id="PF17871">
    <property type="entry name" value="AAA_lid_9"/>
    <property type="match status" value="1"/>
</dbReference>
<feature type="domain" description="AAA+ ATPase" evidence="8">
    <location>
        <begin position="446"/>
        <end position="603"/>
    </location>
</feature>
<sequence length="704" mass="78548">MPKGENLKRYSVNLTQLARDGKLDPVIGRDEEIRRCLQILSRRTKSNPCLVGSAGVGKTAVAEGLAQRLVNRDAPASMHDKEVVSLDLAALIAGAKFRGEFEERLKAVINDISEADGRYILFIDELHMVLGLGGGGDGAMDAGNILKPALARGELQLLGATTLEEYRRYIEKDAALARRFQSVLVNEPNVQDTISILRGLKEKYELHHGVQITDGALVAAATQSERYIADRFLPDKAIDLIDEAASRLRMQQESKPEIIDQLDHDLLTLKIELEALKKETDAASKERRAHIEREVANTQARIDELTAQWESERATLTTRTRLREELDSLKLKLEHAMRDGNYELASKLKYNDLPALQQRLETEEKSVEKTADTRLMGDRVTSRDIAQVVSRATGIPVHQMLRSEREKLLNMESILQERVVGQDSAVQAVSNAVRLSRAGLAQGKRPIMSALFLGPTGVGKTELCKALSEFMFDTEAALIRLDMSEYMEKFSVSRLIGSPPGYVGYEEGGQLTEAVRRRPYAVILLDEFEKAHRDVSNMLLQVLDDGHLTDSKGRKVDFSNTILIMTSNLGANMLAEVSDVNNDGLRDEMRRLFSPEFVNRIDEMILFNRLGRKHMTGILDIRLEELGQVLANNHRITLDVNDEARAWLCEKGYDPAYGARPLNRAVHKYVKNPLARALLSGEADADIPIDMGNLIKSGPSCRHS</sequence>
<dbReference type="InterPro" id="IPR019489">
    <property type="entry name" value="Clp_ATPase_C"/>
</dbReference>
<dbReference type="RefSeq" id="XP_001747710.1">
    <property type="nucleotide sequence ID" value="XM_001747658.1"/>
</dbReference>
<evidence type="ECO:0000256" key="2">
    <source>
        <dbReference type="ARBA" id="ARBA00022737"/>
    </source>
</evidence>
<dbReference type="SMART" id="SM00382">
    <property type="entry name" value="AAA"/>
    <property type="match status" value="2"/>
</dbReference>
<accession>A9V4Y2</accession>
<dbReference type="InterPro" id="IPR003593">
    <property type="entry name" value="AAA+_ATPase"/>
</dbReference>
<dbReference type="EMBL" id="CH991559">
    <property type="protein sequence ID" value="EDQ87450.1"/>
    <property type="molecule type" value="Genomic_DNA"/>
</dbReference>
<dbReference type="Pfam" id="PF00004">
    <property type="entry name" value="AAA"/>
    <property type="match status" value="1"/>
</dbReference>
<dbReference type="InterPro" id="IPR028299">
    <property type="entry name" value="ClpA/B_CS2"/>
</dbReference>
<dbReference type="InterPro" id="IPR041546">
    <property type="entry name" value="ClpA/ClpB_AAA_lid"/>
</dbReference>
<dbReference type="PROSITE" id="PS00870">
    <property type="entry name" value="CLPAB_1"/>
    <property type="match status" value="1"/>
</dbReference>
<dbReference type="InParanoid" id="A9V4Y2"/>
<name>A9V4Y2_MONBE</name>
<protein>
    <submittedName>
        <fullName evidence="10">Uncharacterized protein</fullName>
    </submittedName>
</protein>
<organism evidence="10 11">
    <name type="scientific">Monosiga brevicollis</name>
    <name type="common">Choanoflagellate</name>
    <dbReference type="NCBI Taxonomy" id="81824"/>
    <lineage>
        <taxon>Eukaryota</taxon>
        <taxon>Choanoflagellata</taxon>
        <taxon>Craspedida</taxon>
        <taxon>Salpingoecidae</taxon>
        <taxon>Monosiga</taxon>
    </lineage>
</organism>
<evidence type="ECO:0000313" key="10">
    <source>
        <dbReference type="EMBL" id="EDQ87450.1"/>
    </source>
</evidence>
<dbReference type="STRING" id="81824.A9V4Y2"/>
<evidence type="ECO:0000256" key="5">
    <source>
        <dbReference type="ARBA" id="ARBA00023186"/>
    </source>
</evidence>
<dbReference type="CDD" id="cd00009">
    <property type="entry name" value="AAA"/>
    <property type="match status" value="1"/>
</dbReference>
<dbReference type="FunFam" id="3.40.50.300:FF:000010">
    <property type="entry name" value="Chaperone clpB 1, putative"/>
    <property type="match status" value="1"/>
</dbReference>
<dbReference type="Pfam" id="PF07724">
    <property type="entry name" value="AAA_2"/>
    <property type="match status" value="1"/>
</dbReference>
<dbReference type="SUPFAM" id="SSF52540">
    <property type="entry name" value="P-loop containing nucleoside triphosphate hydrolases"/>
    <property type="match status" value="2"/>
</dbReference>
<dbReference type="InterPro" id="IPR001270">
    <property type="entry name" value="ClpA/B"/>
</dbReference>
<dbReference type="Proteomes" id="UP000001357">
    <property type="component" value="Unassembled WGS sequence"/>
</dbReference>
<dbReference type="GO" id="GO:0005737">
    <property type="term" value="C:cytoplasm"/>
    <property type="evidence" value="ECO:0000318"/>
    <property type="project" value="GO_Central"/>
</dbReference>
<keyword evidence="4 6" id="KW-0067">ATP-binding</keyword>
<keyword evidence="5 6" id="KW-0143">Chaperone</keyword>
<feature type="coiled-coil region" evidence="7">
    <location>
        <begin position="259"/>
        <end position="339"/>
    </location>
</feature>
<evidence type="ECO:0000313" key="11">
    <source>
        <dbReference type="Proteomes" id="UP000001357"/>
    </source>
</evidence>